<dbReference type="Proteomes" id="UP000015241">
    <property type="component" value="Unassembled WGS sequence"/>
</dbReference>
<dbReference type="AlphaFoldDB" id="S8EBS4"/>
<dbReference type="Pfam" id="PF00106">
    <property type="entry name" value="adh_short"/>
    <property type="match status" value="1"/>
</dbReference>
<proteinExistence type="predicted"/>
<dbReference type="GO" id="GO:0016491">
    <property type="term" value="F:oxidoreductase activity"/>
    <property type="evidence" value="ECO:0007669"/>
    <property type="project" value="UniProtKB-KW"/>
</dbReference>
<dbReference type="InterPro" id="IPR036291">
    <property type="entry name" value="NAD(P)-bd_dom_sf"/>
</dbReference>
<sequence length="298" mass="33552">MGALWSMLKYLGPVQRQSRPPEPVFSINHIPDLTGRVVIHNAKVYIAARNQESSETGIGELKDETGREALFLELNLASLASVRKAAETFLTQERELHVLFNNAGVSQVPIDWLTDDGYDMTFGVNVIGHFLFTQLLLPALQAGKNTSPDHHSRIIWLSSFASYLSTINWDSFKDTPQRRRLGPGSMYYQSKLAAVMLAREYAKRYGDQGIVALSVNPGNIKTAILRHATKFTLALTLYPVEYGALTQLWAGTMPEALEHNGEYVVPWARIADRARPEAYDDQMCARLWDWLEKEVEAK</sequence>
<dbReference type="PANTHER" id="PTHR43157">
    <property type="entry name" value="PHOSPHATIDYLINOSITOL-GLYCAN BIOSYNTHESIS CLASS F PROTEIN-RELATED"/>
    <property type="match status" value="1"/>
</dbReference>
<evidence type="ECO:0000256" key="1">
    <source>
        <dbReference type="ARBA" id="ARBA00023002"/>
    </source>
</evidence>
<accession>S8EBS4</accession>
<dbReference type="InterPro" id="IPR002347">
    <property type="entry name" value="SDR_fam"/>
</dbReference>
<dbReference type="EMBL" id="KE504137">
    <property type="protein sequence ID" value="EPT02093.1"/>
    <property type="molecule type" value="Genomic_DNA"/>
</dbReference>
<dbReference type="OrthoDB" id="191139at2759"/>
<dbReference type="HOGENOM" id="CLU_010194_44_6_1"/>
<keyword evidence="1" id="KW-0560">Oxidoreductase</keyword>
<reference evidence="2 3" key="1">
    <citation type="journal article" date="2012" name="Science">
        <title>The Paleozoic origin of enzymatic lignin decomposition reconstructed from 31 fungal genomes.</title>
        <authorList>
            <person name="Floudas D."/>
            <person name="Binder M."/>
            <person name="Riley R."/>
            <person name="Barry K."/>
            <person name="Blanchette R.A."/>
            <person name="Henrissat B."/>
            <person name="Martinez A.T."/>
            <person name="Otillar R."/>
            <person name="Spatafora J.W."/>
            <person name="Yadav J.S."/>
            <person name="Aerts A."/>
            <person name="Benoit I."/>
            <person name="Boyd A."/>
            <person name="Carlson A."/>
            <person name="Copeland A."/>
            <person name="Coutinho P.M."/>
            <person name="de Vries R.P."/>
            <person name="Ferreira P."/>
            <person name="Findley K."/>
            <person name="Foster B."/>
            <person name="Gaskell J."/>
            <person name="Glotzer D."/>
            <person name="Gorecki P."/>
            <person name="Heitman J."/>
            <person name="Hesse C."/>
            <person name="Hori C."/>
            <person name="Igarashi K."/>
            <person name="Jurgens J.A."/>
            <person name="Kallen N."/>
            <person name="Kersten P."/>
            <person name="Kohler A."/>
            <person name="Kuees U."/>
            <person name="Kumar T.K.A."/>
            <person name="Kuo A."/>
            <person name="LaButti K."/>
            <person name="Larrondo L.F."/>
            <person name="Lindquist E."/>
            <person name="Ling A."/>
            <person name="Lombard V."/>
            <person name="Lucas S."/>
            <person name="Lundell T."/>
            <person name="Martin R."/>
            <person name="McLaughlin D.J."/>
            <person name="Morgenstern I."/>
            <person name="Morin E."/>
            <person name="Murat C."/>
            <person name="Nagy L.G."/>
            <person name="Nolan M."/>
            <person name="Ohm R.A."/>
            <person name="Patyshakuliyeva A."/>
            <person name="Rokas A."/>
            <person name="Ruiz-Duenas F.J."/>
            <person name="Sabat G."/>
            <person name="Salamov A."/>
            <person name="Samejima M."/>
            <person name="Schmutz J."/>
            <person name="Slot J.C."/>
            <person name="St John F."/>
            <person name="Stenlid J."/>
            <person name="Sun H."/>
            <person name="Sun S."/>
            <person name="Syed K."/>
            <person name="Tsang A."/>
            <person name="Wiebenga A."/>
            <person name="Young D."/>
            <person name="Pisabarro A."/>
            <person name="Eastwood D.C."/>
            <person name="Martin F."/>
            <person name="Cullen D."/>
            <person name="Grigoriev I.V."/>
            <person name="Hibbett D.S."/>
        </authorList>
    </citation>
    <scope>NUCLEOTIDE SEQUENCE</scope>
    <source>
        <strain evidence="3">FP-58527</strain>
    </source>
</reference>
<name>S8EBS4_FOMSC</name>
<keyword evidence="3" id="KW-1185">Reference proteome</keyword>
<gene>
    <name evidence="2" type="ORF">FOMPIDRAFT_53559</name>
</gene>
<evidence type="ECO:0000313" key="2">
    <source>
        <dbReference type="EMBL" id="EPT02093.1"/>
    </source>
</evidence>
<organism evidence="2 3">
    <name type="scientific">Fomitopsis schrenkii</name>
    <name type="common">Brown rot fungus</name>
    <dbReference type="NCBI Taxonomy" id="2126942"/>
    <lineage>
        <taxon>Eukaryota</taxon>
        <taxon>Fungi</taxon>
        <taxon>Dikarya</taxon>
        <taxon>Basidiomycota</taxon>
        <taxon>Agaricomycotina</taxon>
        <taxon>Agaricomycetes</taxon>
        <taxon>Polyporales</taxon>
        <taxon>Fomitopsis</taxon>
    </lineage>
</organism>
<dbReference type="InParanoid" id="S8EBS4"/>
<evidence type="ECO:0000313" key="3">
    <source>
        <dbReference type="Proteomes" id="UP000015241"/>
    </source>
</evidence>
<dbReference type="eggNOG" id="KOG1208">
    <property type="taxonomic scope" value="Eukaryota"/>
</dbReference>
<dbReference type="FunCoup" id="S8EBS4">
    <property type="interactions" value="163"/>
</dbReference>
<dbReference type="Gene3D" id="3.40.50.720">
    <property type="entry name" value="NAD(P)-binding Rossmann-like Domain"/>
    <property type="match status" value="1"/>
</dbReference>
<dbReference type="SUPFAM" id="SSF51735">
    <property type="entry name" value="NAD(P)-binding Rossmann-fold domains"/>
    <property type="match status" value="1"/>
</dbReference>
<dbReference type="STRING" id="743788.S8EBS4"/>
<dbReference type="PANTHER" id="PTHR43157:SF31">
    <property type="entry name" value="PHOSPHATIDYLINOSITOL-GLYCAN BIOSYNTHESIS CLASS F PROTEIN"/>
    <property type="match status" value="1"/>
</dbReference>
<protein>
    <submittedName>
        <fullName evidence="2">NAD-binding protein</fullName>
    </submittedName>
</protein>